<proteinExistence type="predicted"/>
<feature type="transmembrane region" description="Helical" evidence="1">
    <location>
        <begin position="61"/>
        <end position="83"/>
    </location>
</feature>
<keyword evidence="1" id="KW-0812">Transmembrane</keyword>
<organism evidence="2 3">
    <name type="scientific">Kipferlia bialata</name>
    <dbReference type="NCBI Taxonomy" id="797122"/>
    <lineage>
        <taxon>Eukaryota</taxon>
        <taxon>Metamonada</taxon>
        <taxon>Carpediemonas-like organisms</taxon>
        <taxon>Kipferlia</taxon>
    </lineage>
</organism>
<accession>A0A9K3D904</accession>
<feature type="non-terminal residue" evidence="2">
    <location>
        <position position="108"/>
    </location>
</feature>
<protein>
    <submittedName>
        <fullName evidence="2">Uncharacterized protein</fullName>
    </submittedName>
</protein>
<dbReference type="EMBL" id="BDIP01006038">
    <property type="protein sequence ID" value="GIQ90321.1"/>
    <property type="molecule type" value="Genomic_DNA"/>
</dbReference>
<sequence length="108" mass="12309">GVKLVKIDAIVVLSYILALLIVLLILASNGMDRAGKAYLEDPDSVDIQHTFMTLMMRYTHYNSMFAVLNPLGLLLLCNLSLLWDKRPAWMRRDHTTKRDTEGGEELFL</sequence>
<gene>
    <name evidence="2" type="ORF">KIPB_013071</name>
</gene>
<comment type="caution">
    <text evidence="2">The sequence shown here is derived from an EMBL/GenBank/DDBJ whole genome shotgun (WGS) entry which is preliminary data.</text>
</comment>
<keyword evidence="3" id="KW-1185">Reference proteome</keyword>
<evidence type="ECO:0000313" key="3">
    <source>
        <dbReference type="Proteomes" id="UP000265618"/>
    </source>
</evidence>
<keyword evidence="1" id="KW-0472">Membrane</keyword>
<keyword evidence="1" id="KW-1133">Transmembrane helix</keyword>
<name>A0A9K3D904_9EUKA</name>
<evidence type="ECO:0000313" key="2">
    <source>
        <dbReference type="EMBL" id="GIQ90321.1"/>
    </source>
</evidence>
<reference evidence="2 3" key="1">
    <citation type="journal article" date="2018" name="PLoS ONE">
        <title>The draft genome of Kipferlia bialata reveals reductive genome evolution in fornicate parasites.</title>
        <authorList>
            <person name="Tanifuji G."/>
            <person name="Takabayashi S."/>
            <person name="Kume K."/>
            <person name="Takagi M."/>
            <person name="Nakayama T."/>
            <person name="Kamikawa R."/>
            <person name="Inagaki Y."/>
            <person name="Hashimoto T."/>
        </authorList>
    </citation>
    <scope>NUCLEOTIDE SEQUENCE [LARGE SCALE GENOMIC DNA]</scope>
    <source>
        <strain evidence="2">NY0173</strain>
    </source>
</reference>
<dbReference type="Proteomes" id="UP000265618">
    <property type="component" value="Unassembled WGS sequence"/>
</dbReference>
<feature type="transmembrane region" description="Helical" evidence="1">
    <location>
        <begin position="7"/>
        <end position="27"/>
    </location>
</feature>
<dbReference type="AlphaFoldDB" id="A0A9K3D904"/>
<evidence type="ECO:0000256" key="1">
    <source>
        <dbReference type="SAM" id="Phobius"/>
    </source>
</evidence>